<dbReference type="Pfam" id="PF05649">
    <property type="entry name" value="Peptidase_M13_N"/>
    <property type="match status" value="1"/>
</dbReference>
<keyword evidence="10" id="KW-1185">Reference proteome</keyword>
<evidence type="ECO:0000256" key="5">
    <source>
        <dbReference type="ARBA" id="ARBA00022833"/>
    </source>
</evidence>
<keyword evidence="3" id="KW-0479">Metal-binding</keyword>
<evidence type="ECO:0000259" key="7">
    <source>
        <dbReference type="Pfam" id="PF01431"/>
    </source>
</evidence>
<comment type="cofactor">
    <cofactor evidence="1">
        <name>Zn(2+)</name>
        <dbReference type="ChEBI" id="CHEBI:29105"/>
    </cofactor>
</comment>
<keyword evidence="6" id="KW-0482">Metalloprotease</keyword>
<sequence length="405" mass="47005">MWSFSFEQLAYYAEFTLIRTFIGYGASYLRKPESDFLFTLTGETKTELPREGFCEGKIDEMMGWILGKYFVENKFTDITKKDAVDTIEYVKQAMINRIPQMAWLDEKTKEEAIRKVFLMTNRVGFPDFVMDPKRLAEDYEEFETVPDDYFTNMVNYEYYSLGHNLKLYHKDYDEEHWYMTPQTFNAYYSANDNSMNFPAGMFQPPCYYEGDPDYFNYGANGGTAGHELTHGFDNQGKNYDAEGKAINWWTDADGAKFNELAQCFVDQYNGYYVTDRKGVKHYLDGESTLGENLADNGGVYRAYEAWLLSVEELKKKEGIEAVRAHNQLLPGLSQYSVEQMFYIGYAQSWCMTTSPEYDTYIATRDVHSPAVFRVNGVVQNMEHFAKVFNCPVGSPMNPKDKCLLW</sequence>
<dbReference type="GO" id="GO:0016485">
    <property type="term" value="P:protein processing"/>
    <property type="evidence" value="ECO:0007669"/>
    <property type="project" value="TreeGrafter"/>
</dbReference>
<feature type="domain" description="Peptidase M13 N-terminal" evidence="8">
    <location>
        <begin position="6"/>
        <end position="126"/>
    </location>
</feature>
<dbReference type="InterPro" id="IPR042089">
    <property type="entry name" value="Peptidase_M13_dom_2"/>
</dbReference>
<accession>A0A1Y2C6K9</accession>
<evidence type="ECO:0000313" key="9">
    <source>
        <dbReference type="EMBL" id="ORY42683.1"/>
    </source>
</evidence>
<dbReference type="InterPro" id="IPR000718">
    <property type="entry name" value="Peptidase_M13"/>
</dbReference>
<dbReference type="GO" id="GO:0005886">
    <property type="term" value="C:plasma membrane"/>
    <property type="evidence" value="ECO:0007669"/>
    <property type="project" value="TreeGrafter"/>
</dbReference>
<dbReference type="Pfam" id="PF01431">
    <property type="entry name" value="Peptidase_M13"/>
    <property type="match status" value="1"/>
</dbReference>
<dbReference type="GO" id="GO:0046872">
    <property type="term" value="F:metal ion binding"/>
    <property type="evidence" value="ECO:0007669"/>
    <property type="project" value="UniProtKB-KW"/>
</dbReference>
<reference evidence="9 10" key="1">
    <citation type="submission" date="2016-08" db="EMBL/GenBank/DDBJ databases">
        <title>A Parts List for Fungal Cellulosomes Revealed by Comparative Genomics.</title>
        <authorList>
            <consortium name="DOE Joint Genome Institute"/>
            <person name="Haitjema C.H."/>
            <person name="Gilmore S.P."/>
            <person name="Henske J.K."/>
            <person name="Solomon K.V."/>
            <person name="De Groot R."/>
            <person name="Kuo A."/>
            <person name="Mondo S.J."/>
            <person name="Salamov A.A."/>
            <person name="Labutti K."/>
            <person name="Zhao Z."/>
            <person name="Chiniquy J."/>
            <person name="Barry K."/>
            <person name="Brewer H.M."/>
            <person name="Purvine S.O."/>
            <person name="Wright A.T."/>
            <person name="Boxma B."/>
            <person name="Van Alen T."/>
            <person name="Hackstein J.H."/>
            <person name="Baker S.E."/>
            <person name="Grigoriev I.V."/>
            <person name="O'Malley M.A."/>
        </authorList>
    </citation>
    <scope>NUCLEOTIDE SEQUENCE [LARGE SCALE GENOMIC DNA]</scope>
    <source>
        <strain evidence="9 10">G1</strain>
    </source>
</reference>
<feature type="domain" description="Peptidase M13 C-terminal" evidence="7">
    <location>
        <begin position="185"/>
        <end position="402"/>
    </location>
</feature>
<dbReference type="EMBL" id="MCOG01000119">
    <property type="protein sequence ID" value="ORY42683.1"/>
    <property type="molecule type" value="Genomic_DNA"/>
</dbReference>
<keyword evidence="5" id="KW-0862">Zinc</keyword>
<evidence type="ECO:0000256" key="1">
    <source>
        <dbReference type="ARBA" id="ARBA00001947"/>
    </source>
</evidence>
<dbReference type="STRING" id="1754190.A0A1Y2C6K9"/>
<dbReference type="AlphaFoldDB" id="A0A1Y2C6K9"/>
<dbReference type="InterPro" id="IPR024079">
    <property type="entry name" value="MetalloPept_cat_dom_sf"/>
</dbReference>
<dbReference type="SUPFAM" id="SSF55486">
    <property type="entry name" value="Metalloproteases ('zincins'), catalytic domain"/>
    <property type="match status" value="1"/>
</dbReference>
<dbReference type="OrthoDB" id="6475849at2759"/>
<comment type="caution">
    <text evidence="9">The sequence shown here is derived from an EMBL/GenBank/DDBJ whole genome shotgun (WGS) entry which is preliminary data.</text>
</comment>
<keyword evidence="2" id="KW-0645">Protease</keyword>
<organism evidence="9 10">
    <name type="scientific">Neocallimastix californiae</name>
    <dbReference type="NCBI Taxonomy" id="1754190"/>
    <lineage>
        <taxon>Eukaryota</taxon>
        <taxon>Fungi</taxon>
        <taxon>Fungi incertae sedis</taxon>
        <taxon>Chytridiomycota</taxon>
        <taxon>Chytridiomycota incertae sedis</taxon>
        <taxon>Neocallimastigomycetes</taxon>
        <taxon>Neocallimastigales</taxon>
        <taxon>Neocallimastigaceae</taxon>
        <taxon>Neocallimastix</taxon>
    </lineage>
</organism>
<evidence type="ECO:0000256" key="6">
    <source>
        <dbReference type="ARBA" id="ARBA00023049"/>
    </source>
</evidence>
<evidence type="ECO:0000259" key="8">
    <source>
        <dbReference type="Pfam" id="PF05649"/>
    </source>
</evidence>
<dbReference type="Gene3D" id="3.40.390.10">
    <property type="entry name" value="Collagenase (Catalytic Domain)"/>
    <property type="match status" value="1"/>
</dbReference>
<evidence type="ECO:0000256" key="2">
    <source>
        <dbReference type="ARBA" id="ARBA00022670"/>
    </source>
</evidence>
<dbReference type="Gene3D" id="1.10.1380.10">
    <property type="entry name" value="Neutral endopeptidase , domain2"/>
    <property type="match status" value="1"/>
</dbReference>
<dbReference type="GO" id="GO:0004222">
    <property type="term" value="F:metalloendopeptidase activity"/>
    <property type="evidence" value="ECO:0007669"/>
    <property type="project" value="InterPro"/>
</dbReference>
<dbReference type="PANTHER" id="PTHR11733:SF240">
    <property type="entry name" value="GH14155P-RELATED"/>
    <property type="match status" value="1"/>
</dbReference>
<gene>
    <name evidence="9" type="ORF">LY90DRAFT_417767</name>
</gene>
<dbReference type="PANTHER" id="PTHR11733">
    <property type="entry name" value="ZINC METALLOPROTEASE FAMILY M13 NEPRILYSIN-RELATED"/>
    <property type="match status" value="1"/>
</dbReference>
<evidence type="ECO:0000313" key="10">
    <source>
        <dbReference type="Proteomes" id="UP000193920"/>
    </source>
</evidence>
<dbReference type="CDD" id="cd08662">
    <property type="entry name" value="M13"/>
    <property type="match status" value="1"/>
</dbReference>
<keyword evidence="4" id="KW-0378">Hydrolase</keyword>
<protein>
    <submittedName>
        <fullName evidence="9">Zincin</fullName>
    </submittedName>
</protein>
<name>A0A1Y2C6K9_9FUNG</name>
<evidence type="ECO:0000256" key="3">
    <source>
        <dbReference type="ARBA" id="ARBA00022723"/>
    </source>
</evidence>
<dbReference type="InterPro" id="IPR008753">
    <property type="entry name" value="Peptidase_M13_N"/>
</dbReference>
<dbReference type="InterPro" id="IPR018497">
    <property type="entry name" value="Peptidase_M13_C"/>
</dbReference>
<dbReference type="PRINTS" id="PR00786">
    <property type="entry name" value="NEPRILYSIN"/>
</dbReference>
<dbReference type="Proteomes" id="UP000193920">
    <property type="component" value="Unassembled WGS sequence"/>
</dbReference>
<evidence type="ECO:0000256" key="4">
    <source>
        <dbReference type="ARBA" id="ARBA00022801"/>
    </source>
</evidence>
<dbReference type="PROSITE" id="PS51885">
    <property type="entry name" value="NEPRILYSIN"/>
    <property type="match status" value="1"/>
</dbReference>
<proteinExistence type="predicted"/>